<name>A0AA50CPC1_9HYPH</name>
<dbReference type="AlphaFoldDB" id="A0AA50CPC1"/>
<dbReference type="Pfam" id="PF01402">
    <property type="entry name" value="RHH_1"/>
    <property type="match status" value="1"/>
</dbReference>
<dbReference type="InterPro" id="IPR013321">
    <property type="entry name" value="Arc_rbn_hlx_hlx"/>
</dbReference>
<dbReference type="EMBL" id="CP132302">
    <property type="protein sequence ID" value="WLR97961.1"/>
    <property type="molecule type" value="Genomic_DNA"/>
</dbReference>
<dbReference type="GO" id="GO:0006355">
    <property type="term" value="P:regulation of DNA-templated transcription"/>
    <property type="evidence" value="ECO:0007669"/>
    <property type="project" value="InterPro"/>
</dbReference>
<proteinExistence type="predicted"/>
<dbReference type="InterPro" id="IPR002145">
    <property type="entry name" value="CopG"/>
</dbReference>
<feature type="domain" description="Ribbon-helix-helix protein CopG" evidence="1">
    <location>
        <begin position="5"/>
        <end position="41"/>
    </location>
</feature>
<evidence type="ECO:0000313" key="3">
    <source>
        <dbReference type="Proteomes" id="UP001234585"/>
    </source>
</evidence>
<gene>
    <name evidence="2" type="ORF">Q9313_02710</name>
</gene>
<dbReference type="CDD" id="cd22233">
    <property type="entry name" value="RHH_CopAso-like"/>
    <property type="match status" value="1"/>
</dbReference>
<accession>A0AA50CPC1</accession>
<protein>
    <submittedName>
        <fullName evidence="2">DUF6290 family protein</fullName>
    </submittedName>
</protein>
<dbReference type="Gene3D" id="1.10.1220.10">
    <property type="entry name" value="Met repressor-like"/>
    <property type="match status" value="1"/>
</dbReference>
<evidence type="ECO:0000313" key="2">
    <source>
        <dbReference type="EMBL" id="WLR97961.1"/>
    </source>
</evidence>
<keyword evidence="3" id="KW-1185">Reference proteome</keyword>
<evidence type="ECO:0000259" key="1">
    <source>
        <dbReference type="Pfam" id="PF01402"/>
    </source>
</evidence>
<organism evidence="2 3">
    <name type="scientific">Shinella sumterensis</name>
    <dbReference type="NCBI Taxonomy" id="1967501"/>
    <lineage>
        <taxon>Bacteria</taxon>
        <taxon>Pseudomonadati</taxon>
        <taxon>Pseudomonadota</taxon>
        <taxon>Alphaproteobacteria</taxon>
        <taxon>Hyphomicrobiales</taxon>
        <taxon>Rhizobiaceae</taxon>
        <taxon>Shinella</taxon>
    </lineage>
</organism>
<sequence length="77" mass="9014">MARQTAIRLPDETYERLQALAARTGRTATYYIREAIEQHIEDLEDIYLAEQELERVRRGESRVYSLKEVEDELGLGD</sequence>
<dbReference type="InterPro" id="IPR010985">
    <property type="entry name" value="Ribbon_hlx_hlx"/>
</dbReference>
<dbReference type="RefSeq" id="WP_160869757.1">
    <property type="nucleotide sequence ID" value="NZ_CP132302.1"/>
</dbReference>
<dbReference type="SUPFAM" id="SSF47598">
    <property type="entry name" value="Ribbon-helix-helix"/>
    <property type="match status" value="1"/>
</dbReference>
<reference evidence="2 3" key="1">
    <citation type="submission" date="2023-08" db="EMBL/GenBank/DDBJ databases">
        <title>Pathogen: clinical or host-associated sample.</title>
        <authorList>
            <person name="Hergert J."/>
            <person name="Casey R."/>
            <person name="Wagner J."/>
            <person name="Young E.L."/>
            <person name="Oakeson K.F."/>
        </authorList>
    </citation>
    <scope>NUCLEOTIDE SEQUENCE [LARGE SCALE GENOMIC DNA]</scope>
    <source>
        <strain evidence="2 3">1760953</strain>
    </source>
</reference>
<dbReference type="Proteomes" id="UP001234585">
    <property type="component" value="Chromosome"/>
</dbReference>